<evidence type="ECO:0000313" key="2">
    <source>
        <dbReference type="EMBL" id="MBP2412203.1"/>
    </source>
</evidence>
<comment type="caution">
    <text evidence="2">The sequence shown here is derived from an EMBL/GenBank/DDBJ whole genome shotgun (WGS) entry which is preliminary data.</text>
</comment>
<gene>
    <name evidence="2" type="ORF">JOF48_001002</name>
</gene>
<dbReference type="RefSeq" id="WP_209677890.1">
    <property type="nucleotide sequence ID" value="NZ_JAGIOI010000001.1"/>
</dbReference>
<feature type="region of interest" description="Disordered" evidence="1">
    <location>
        <begin position="107"/>
        <end position="129"/>
    </location>
</feature>
<sequence>MNYWWVSHGRNYESAINDGMLWSCPDPHGDPDGTRELIKELRKGDIVFNYFGPYVRAVSVVLERWQDAPRPEGFEKGLDESDNGWLVRTHPLAKNLQLHRDRAADITAADEPEAGEPKPFNAAGKPRPRYISPLTAEEGQELLAEAGVTAPQSSAMSLRGLPGSAWGADEPDDQTLTTIRLEQAYLRKHLLRDRLTASCAICGEHLPARLLIAGYIKPRPANSEEERMDYEHNAMLTCALGCDALYEWGYIVVGAKGQIQPGQPAETPRIEDAVEALVGRNCSAFDENTADAFAENKRLMLEPQP</sequence>
<name>A0ABS4YTS3_9MICC</name>
<reference evidence="2 3" key="1">
    <citation type="submission" date="2021-03" db="EMBL/GenBank/DDBJ databases">
        <title>Sequencing the genomes of 1000 actinobacteria strains.</title>
        <authorList>
            <person name="Klenk H.-P."/>
        </authorList>
    </citation>
    <scope>NUCLEOTIDE SEQUENCE [LARGE SCALE GENOMIC DNA]</scope>
    <source>
        <strain evidence="2 3">DSM 16005</strain>
    </source>
</reference>
<evidence type="ECO:0000256" key="1">
    <source>
        <dbReference type="SAM" id="MobiDB-lite"/>
    </source>
</evidence>
<organism evidence="2 3">
    <name type="scientific">Arthrobacter stackebrandtii</name>
    <dbReference type="NCBI Taxonomy" id="272161"/>
    <lineage>
        <taxon>Bacteria</taxon>
        <taxon>Bacillati</taxon>
        <taxon>Actinomycetota</taxon>
        <taxon>Actinomycetes</taxon>
        <taxon>Micrococcales</taxon>
        <taxon>Micrococcaceae</taxon>
        <taxon>Arthrobacter</taxon>
    </lineage>
</organism>
<evidence type="ECO:0008006" key="4">
    <source>
        <dbReference type="Google" id="ProtNLM"/>
    </source>
</evidence>
<accession>A0ABS4YTS3</accession>
<protein>
    <recommendedName>
        <fullName evidence="4">HNH endonuclease</fullName>
    </recommendedName>
</protein>
<evidence type="ECO:0000313" key="3">
    <source>
        <dbReference type="Proteomes" id="UP000711614"/>
    </source>
</evidence>
<dbReference type="EMBL" id="JAGIOI010000001">
    <property type="protein sequence ID" value="MBP2412203.1"/>
    <property type="molecule type" value="Genomic_DNA"/>
</dbReference>
<proteinExistence type="predicted"/>
<keyword evidence="3" id="KW-1185">Reference proteome</keyword>
<dbReference type="Proteomes" id="UP000711614">
    <property type="component" value="Unassembled WGS sequence"/>
</dbReference>